<protein>
    <submittedName>
        <fullName evidence="2">Uncharacterized protein</fullName>
    </submittedName>
</protein>
<feature type="transmembrane region" description="Helical" evidence="1">
    <location>
        <begin position="76"/>
        <end position="105"/>
    </location>
</feature>
<sequence length="130" mass="15131">MPSLTVELQKLRRETIALRKGKADLQTQLALVNERHIQRENQHQLEIQLARINERNIQYAQLNGQQNGQRNNHNNFFIFDFIMVISIIFYFIVVISLPFIAMACFKEIQISEELLPLIGTIKHTDDGVRG</sequence>
<evidence type="ECO:0000313" key="3">
    <source>
        <dbReference type="Proteomes" id="UP000672032"/>
    </source>
</evidence>
<name>A0A8A3PMS5_9HELO</name>
<dbReference type="EMBL" id="CP063410">
    <property type="protein sequence ID" value="QSZ36224.1"/>
    <property type="molecule type" value="Genomic_DNA"/>
</dbReference>
<dbReference type="Proteomes" id="UP000672032">
    <property type="component" value="Chromosome 6"/>
</dbReference>
<organism evidence="2 3">
    <name type="scientific">Monilinia vaccinii-corymbosi</name>
    <dbReference type="NCBI Taxonomy" id="61207"/>
    <lineage>
        <taxon>Eukaryota</taxon>
        <taxon>Fungi</taxon>
        <taxon>Dikarya</taxon>
        <taxon>Ascomycota</taxon>
        <taxon>Pezizomycotina</taxon>
        <taxon>Leotiomycetes</taxon>
        <taxon>Helotiales</taxon>
        <taxon>Sclerotiniaceae</taxon>
        <taxon>Monilinia</taxon>
    </lineage>
</organism>
<dbReference type="AlphaFoldDB" id="A0A8A3PMS5"/>
<evidence type="ECO:0000313" key="2">
    <source>
        <dbReference type="EMBL" id="QSZ36224.1"/>
    </source>
</evidence>
<gene>
    <name evidence="2" type="ORF">DSL72_007350</name>
</gene>
<keyword evidence="1" id="KW-0472">Membrane</keyword>
<accession>A0A8A3PMS5</accession>
<keyword evidence="1" id="KW-1133">Transmembrane helix</keyword>
<reference evidence="2" key="1">
    <citation type="submission" date="2020-10" db="EMBL/GenBank/DDBJ databases">
        <title>Genome Sequence of Monilinia vaccinii-corymbosi Sheds Light on Mummy Berry Disease Infection of Blueberry and Mating Type.</title>
        <authorList>
            <person name="Yow A.G."/>
            <person name="Zhang Y."/>
            <person name="Bansal K."/>
            <person name="Eacker S.M."/>
            <person name="Sullivan S."/>
            <person name="Liachko I."/>
            <person name="Cubeta M.A."/>
            <person name="Rollins J.A."/>
            <person name="Ashrafi H."/>
        </authorList>
    </citation>
    <scope>NUCLEOTIDE SEQUENCE</scope>
    <source>
        <strain evidence="2">RL-1</strain>
    </source>
</reference>
<evidence type="ECO:0000256" key="1">
    <source>
        <dbReference type="SAM" id="Phobius"/>
    </source>
</evidence>
<proteinExistence type="predicted"/>
<keyword evidence="1" id="KW-0812">Transmembrane</keyword>
<keyword evidence="3" id="KW-1185">Reference proteome</keyword>